<dbReference type="GO" id="GO:0016020">
    <property type="term" value="C:membrane"/>
    <property type="evidence" value="ECO:0007669"/>
    <property type="project" value="InterPro"/>
</dbReference>
<protein>
    <submittedName>
        <fullName evidence="2">AbrB family transcriptional regulator</fullName>
    </submittedName>
</protein>
<feature type="transmembrane region" description="Helical" evidence="1">
    <location>
        <begin position="265"/>
        <end position="290"/>
    </location>
</feature>
<evidence type="ECO:0000313" key="2">
    <source>
        <dbReference type="EMBL" id="MBR0683189.1"/>
    </source>
</evidence>
<dbReference type="EMBL" id="JAAEDL010000028">
    <property type="protein sequence ID" value="MBR0683189.1"/>
    <property type="molecule type" value="Genomic_DNA"/>
</dbReference>
<dbReference type="PIRSF" id="PIRSF038991">
    <property type="entry name" value="Protein_AbrB"/>
    <property type="match status" value="1"/>
</dbReference>
<feature type="transmembrane region" description="Helical" evidence="1">
    <location>
        <begin position="152"/>
        <end position="172"/>
    </location>
</feature>
<feature type="transmembrane region" description="Helical" evidence="1">
    <location>
        <begin position="62"/>
        <end position="84"/>
    </location>
</feature>
<sequence>MSDPPSYAPPPDAYLRTLLLAVLAGGLLNTIGLPLGWMVGAMLSTAWLGWRGAAAVPKFLRPAGLVVLGLGLGQGFTAPVMAAVASSLPAILAGGVLSILAGLAVAPLYARIARSDARTAYYAAIPGGIVTMAVLAQRAGAAVSAVTVAQTIRMAVVVLTFPALVAVIAVGGRDAAFSAALPGFAWGGMALLLACGALAALLGAWAGLANAAMIAPCLLAMGLSGSGLLPSSIPRWMVDAAQLAMGASLGLRLTPQSLGGGPRRLAAAGLASALAVGVLLALLGLGLGWLSGLPPVAVVLGMAPGGMPEMAVTAKALDLAVPLVLGFHLVRTVLCNLLVGPIWRLALALGLVRRPPPEDHGG</sequence>
<feature type="transmembrane region" description="Helical" evidence="1">
    <location>
        <begin position="90"/>
        <end position="109"/>
    </location>
</feature>
<feature type="transmembrane region" description="Helical" evidence="1">
    <location>
        <begin position="211"/>
        <end position="229"/>
    </location>
</feature>
<dbReference type="AlphaFoldDB" id="A0A9X9XHK3"/>
<evidence type="ECO:0000256" key="1">
    <source>
        <dbReference type="SAM" id="Phobius"/>
    </source>
</evidence>
<keyword evidence="1" id="KW-0472">Membrane</keyword>
<dbReference type="Proteomes" id="UP001138709">
    <property type="component" value="Unassembled WGS sequence"/>
</dbReference>
<keyword evidence="1" id="KW-0812">Transmembrane</keyword>
<reference evidence="2" key="1">
    <citation type="submission" date="2020-01" db="EMBL/GenBank/DDBJ databases">
        <authorList>
            <person name="Rat A."/>
        </authorList>
    </citation>
    <scope>NUCLEOTIDE SEQUENCE</scope>
    <source>
        <strain evidence="2">LMG 31228</strain>
    </source>
</reference>
<proteinExistence type="predicted"/>
<dbReference type="GO" id="GO:0010468">
    <property type="term" value="P:regulation of gene expression"/>
    <property type="evidence" value="ECO:0007669"/>
    <property type="project" value="InterPro"/>
</dbReference>
<dbReference type="RefSeq" id="WP_211848763.1">
    <property type="nucleotide sequence ID" value="NZ_JAAEDL010000028.1"/>
</dbReference>
<accession>A0A9X9XHK3</accession>
<gene>
    <name evidence="2" type="ORF">GXW74_22055</name>
</gene>
<feature type="transmembrane region" description="Helical" evidence="1">
    <location>
        <begin position="20"/>
        <end position="50"/>
    </location>
</feature>
<evidence type="ECO:0000313" key="3">
    <source>
        <dbReference type="Proteomes" id="UP001138709"/>
    </source>
</evidence>
<feature type="transmembrane region" description="Helical" evidence="1">
    <location>
        <begin position="184"/>
        <end position="205"/>
    </location>
</feature>
<dbReference type="PANTHER" id="PTHR38457">
    <property type="entry name" value="REGULATOR ABRB-RELATED"/>
    <property type="match status" value="1"/>
</dbReference>
<name>A0A9X9XHK3_9PROT</name>
<reference evidence="2" key="2">
    <citation type="journal article" date="2021" name="Syst. Appl. Microbiol.">
        <title>Roseomonas hellenica sp. nov., isolated from roots of wild-growing Alkanna tinctoria.</title>
        <authorList>
            <person name="Rat A."/>
            <person name="Naranjo H.D."/>
            <person name="Lebbe L."/>
            <person name="Cnockaert M."/>
            <person name="Krigas N."/>
            <person name="Grigoriadou K."/>
            <person name="Maloupa E."/>
            <person name="Willems A."/>
        </authorList>
    </citation>
    <scope>NUCLEOTIDE SEQUENCE</scope>
    <source>
        <strain evidence="2">LMG 31228</strain>
    </source>
</reference>
<organism evidence="2 3">
    <name type="scientific">Neoroseomonas eburnea</name>
    <dbReference type="NCBI Taxonomy" id="1346889"/>
    <lineage>
        <taxon>Bacteria</taxon>
        <taxon>Pseudomonadati</taxon>
        <taxon>Pseudomonadota</taxon>
        <taxon>Alphaproteobacteria</taxon>
        <taxon>Acetobacterales</taxon>
        <taxon>Acetobacteraceae</taxon>
        <taxon>Neoroseomonas</taxon>
    </lineage>
</organism>
<dbReference type="PANTHER" id="PTHR38457:SF1">
    <property type="entry name" value="REGULATOR ABRB-RELATED"/>
    <property type="match status" value="1"/>
</dbReference>
<comment type="caution">
    <text evidence="2">The sequence shown here is derived from an EMBL/GenBank/DDBJ whole genome shotgun (WGS) entry which is preliminary data.</text>
</comment>
<feature type="transmembrane region" description="Helical" evidence="1">
    <location>
        <begin position="121"/>
        <end position="140"/>
    </location>
</feature>
<keyword evidence="3" id="KW-1185">Reference proteome</keyword>
<dbReference type="InterPro" id="IPR007820">
    <property type="entry name" value="AbrB_fam"/>
</dbReference>
<dbReference type="Pfam" id="PF05145">
    <property type="entry name" value="AbrB"/>
    <property type="match status" value="1"/>
</dbReference>
<keyword evidence="1" id="KW-1133">Transmembrane helix</keyword>